<dbReference type="GO" id="GO:0009252">
    <property type="term" value="P:peptidoglycan biosynthetic process"/>
    <property type="evidence" value="ECO:0007669"/>
    <property type="project" value="UniProtKB-UniRule"/>
</dbReference>
<keyword evidence="7 10" id="KW-0573">Peptidoglycan synthesis</keyword>
<comment type="subcellular location">
    <subcellularLocation>
        <location evidence="10 11">Cytoplasm</location>
    </subcellularLocation>
</comment>
<gene>
    <name evidence="10" type="primary">murF</name>
    <name evidence="15" type="ORF">FKG94_11160</name>
</gene>
<dbReference type="InterPro" id="IPR036565">
    <property type="entry name" value="Mur-like_cat_sf"/>
</dbReference>
<keyword evidence="1 10" id="KW-0963">Cytoplasm</keyword>
<evidence type="ECO:0000256" key="7">
    <source>
        <dbReference type="ARBA" id="ARBA00022984"/>
    </source>
</evidence>
<dbReference type="Pfam" id="PF01225">
    <property type="entry name" value="Mur_ligase"/>
    <property type="match status" value="1"/>
</dbReference>
<evidence type="ECO:0000313" key="16">
    <source>
        <dbReference type="Proteomes" id="UP000319732"/>
    </source>
</evidence>
<proteinExistence type="inferred from homology"/>
<keyword evidence="16" id="KW-1185">Reference proteome</keyword>
<dbReference type="Pfam" id="PF02875">
    <property type="entry name" value="Mur_ligase_C"/>
    <property type="match status" value="1"/>
</dbReference>
<dbReference type="OrthoDB" id="9801978at2"/>
<evidence type="ECO:0000256" key="4">
    <source>
        <dbReference type="ARBA" id="ARBA00022741"/>
    </source>
</evidence>
<dbReference type="Pfam" id="PF08245">
    <property type="entry name" value="Mur_ligase_M"/>
    <property type="match status" value="1"/>
</dbReference>
<dbReference type="GO" id="GO:0008766">
    <property type="term" value="F:UDP-N-acetylmuramoylalanyl-D-glutamyl-2,6-diaminopimelate-D-alanyl-D-alanine ligase activity"/>
    <property type="evidence" value="ECO:0007669"/>
    <property type="project" value="RHEA"/>
</dbReference>
<dbReference type="Gene3D" id="3.40.1390.10">
    <property type="entry name" value="MurE/MurF, N-terminal domain"/>
    <property type="match status" value="1"/>
</dbReference>
<keyword evidence="6 10" id="KW-0133">Cell shape</keyword>
<feature type="domain" description="Mur ligase central" evidence="14">
    <location>
        <begin position="127"/>
        <end position="315"/>
    </location>
</feature>
<comment type="catalytic activity">
    <reaction evidence="10 11">
        <text>D-alanyl-D-alanine + UDP-N-acetyl-alpha-D-muramoyl-L-alanyl-gamma-D-glutamyl-meso-2,6-diaminopimelate + ATP = UDP-N-acetyl-alpha-D-muramoyl-L-alanyl-gamma-D-glutamyl-meso-2,6-diaminopimeloyl-D-alanyl-D-alanine + ADP + phosphate + H(+)</text>
        <dbReference type="Rhea" id="RHEA:28374"/>
        <dbReference type="ChEBI" id="CHEBI:15378"/>
        <dbReference type="ChEBI" id="CHEBI:30616"/>
        <dbReference type="ChEBI" id="CHEBI:43474"/>
        <dbReference type="ChEBI" id="CHEBI:57822"/>
        <dbReference type="ChEBI" id="CHEBI:61386"/>
        <dbReference type="ChEBI" id="CHEBI:83905"/>
        <dbReference type="ChEBI" id="CHEBI:456216"/>
        <dbReference type="EC" id="6.3.2.10"/>
    </reaction>
</comment>
<evidence type="ECO:0000259" key="13">
    <source>
        <dbReference type="Pfam" id="PF02875"/>
    </source>
</evidence>
<comment type="pathway">
    <text evidence="10 11">Cell wall biogenesis; peptidoglycan biosynthesis.</text>
</comment>
<name>A0A545TQM3_9GAMM</name>
<evidence type="ECO:0000256" key="5">
    <source>
        <dbReference type="ARBA" id="ARBA00022840"/>
    </source>
</evidence>
<evidence type="ECO:0000256" key="6">
    <source>
        <dbReference type="ARBA" id="ARBA00022960"/>
    </source>
</evidence>
<dbReference type="RefSeq" id="WP_142904311.1">
    <property type="nucleotide sequence ID" value="NZ_ML660092.1"/>
</dbReference>
<feature type="binding site" evidence="10">
    <location>
        <begin position="129"/>
        <end position="135"/>
    </location>
    <ligand>
        <name>ATP</name>
        <dbReference type="ChEBI" id="CHEBI:30616"/>
    </ligand>
</feature>
<dbReference type="InterPro" id="IPR005863">
    <property type="entry name" value="UDP-N-AcMur_synth"/>
</dbReference>
<dbReference type="GO" id="GO:0051301">
    <property type="term" value="P:cell division"/>
    <property type="evidence" value="ECO:0007669"/>
    <property type="project" value="UniProtKB-KW"/>
</dbReference>
<keyword evidence="3 10" id="KW-0132">Cell division</keyword>
<feature type="domain" description="Mur ligase C-terminal" evidence="13">
    <location>
        <begin position="338"/>
        <end position="457"/>
    </location>
</feature>
<sequence length="474" mass="49240">MIGSLTLKQVSTEIMPATFIEPQAPIEPQALVEPQAPAADVHGRFTRVSTDTRSLQAGDLFVALRGDNFDGHRFVGDALKRGACAVVVDTRQTQLAAPQLVVADTIQALGQIAALNRAAFRGRLVAITGSSGKTSVKGMAASILGQRGSTLATRGNLNNHIGVPLTLLELNDEHEFAVIEMGANSAGEIEYLTGLAGPDVALVNNVMPAHLEGFGSIDGVARAKSEIFSGLGAGGIAVVNLDDNYSGQYLQQLRGKNIVTFSLDQDAADFRAAQHGSDAAGNVWFELQGPAGTARIQLRVMGQHNVANALAAAACSFAVGAELADIRAGLESFQNIAGRMQVTAGIAGSLIIDDSYNANPSSVRAAIDTLVARSGETVLVLGDMAELGDEAREQHHQIGAYARSRGAARLVTVGQLSQAASAAFGAGAEHFATHEAAVAHLRPLLHGDMVLLVKGSFSSRMGTVVRALATGGEK</sequence>
<evidence type="ECO:0000256" key="8">
    <source>
        <dbReference type="ARBA" id="ARBA00023306"/>
    </source>
</evidence>
<dbReference type="GO" id="GO:0008360">
    <property type="term" value="P:regulation of cell shape"/>
    <property type="evidence" value="ECO:0007669"/>
    <property type="project" value="UniProtKB-KW"/>
</dbReference>
<dbReference type="EC" id="6.3.2.10" evidence="10 11"/>
<dbReference type="UniPathway" id="UPA00219"/>
<evidence type="ECO:0000256" key="1">
    <source>
        <dbReference type="ARBA" id="ARBA00022490"/>
    </source>
</evidence>
<dbReference type="InterPro" id="IPR013221">
    <property type="entry name" value="Mur_ligase_cen"/>
</dbReference>
<dbReference type="InterPro" id="IPR051046">
    <property type="entry name" value="MurCDEF_CellWall_CoF430Synth"/>
</dbReference>
<keyword evidence="5 10" id="KW-0067">ATP-binding</keyword>
<dbReference type="SUPFAM" id="SSF53623">
    <property type="entry name" value="MurD-like peptide ligases, catalytic domain"/>
    <property type="match status" value="1"/>
</dbReference>
<protein>
    <recommendedName>
        <fullName evidence="10 11">UDP-N-acetylmuramoyl-tripeptide--D-alanyl-D-alanine ligase</fullName>
        <ecNumber evidence="10 11">6.3.2.10</ecNumber>
    </recommendedName>
    <alternativeName>
        <fullName evidence="10">D-alanyl-D-alanine-adding enzyme</fullName>
    </alternativeName>
</protein>
<evidence type="ECO:0000256" key="3">
    <source>
        <dbReference type="ARBA" id="ARBA00022618"/>
    </source>
</evidence>
<comment type="caution">
    <text evidence="15">The sequence shown here is derived from an EMBL/GenBank/DDBJ whole genome shotgun (WGS) entry which is preliminary data.</text>
</comment>
<keyword evidence="2 10" id="KW-0436">Ligase</keyword>
<evidence type="ECO:0000256" key="10">
    <source>
        <dbReference type="HAMAP-Rule" id="MF_02019"/>
    </source>
</evidence>
<dbReference type="GO" id="GO:0005524">
    <property type="term" value="F:ATP binding"/>
    <property type="evidence" value="ECO:0007669"/>
    <property type="project" value="UniProtKB-UniRule"/>
</dbReference>
<keyword evidence="8 10" id="KW-0131">Cell cycle</keyword>
<keyword evidence="9 10" id="KW-0961">Cell wall biogenesis/degradation</keyword>
<dbReference type="PANTHER" id="PTHR43024">
    <property type="entry name" value="UDP-N-ACETYLMURAMOYL-TRIPEPTIDE--D-ALANYL-D-ALANINE LIGASE"/>
    <property type="match status" value="1"/>
</dbReference>
<evidence type="ECO:0000256" key="9">
    <source>
        <dbReference type="ARBA" id="ARBA00023316"/>
    </source>
</evidence>
<dbReference type="EMBL" id="VHSG01000011">
    <property type="protein sequence ID" value="TQV79421.1"/>
    <property type="molecule type" value="Genomic_DNA"/>
</dbReference>
<dbReference type="HAMAP" id="MF_02019">
    <property type="entry name" value="MurF"/>
    <property type="match status" value="1"/>
</dbReference>
<keyword evidence="4 10" id="KW-0547">Nucleotide-binding</keyword>
<organism evidence="15 16">
    <name type="scientific">Exilibacterium tricleocarpae</name>
    <dbReference type="NCBI Taxonomy" id="2591008"/>
    <lineage>
        <taxon>Bacteria</taxon>
        <taxon>Pseudomonadati</taxon>
        <taxon>Pseudomonadota</taxon>
        <taxon>Gammaproteobacteria</taxon>
        <taxon>Cellvibrionales</taxon>
        <taxon>Cellvibrionaceae</taxon>
        <taxon>Exilibacterium</taxon>
    </lineage>
</organism>
<comment type="function">
    <text evidence="10 11">Involved in cell wall formation. Catalyzes the final step in the synthesis of UDP-N-acetylmuramoyl-pentapeptide, the precursor of murein.</text>
</comment>
<dbReference type="Gene3D" id="3.90.190.20">
    <property type="entry name" value="Mur ligase, C-terminal domain"/>
    <property type="match status" value="1"/>
</dbReference>
<feature type="domain" description="Mur ligase N-terminal catalytic" evidence="12">
    <location>
        <begin position="46"/>
        <end position="114"/>
    </location>
</feature>
<dbReference type="NCBIfam" id="TIGR01143">
    <property type="entry name" value="murF"/>
    <property type="match status" value="1"/>
</dbReference>
<evidence type="ECO:0000256" key="2">
    <source>
        <dbReference type="ARBA" id="ARBA00022598"/>
    </source>
</evidence>
<dbReference type="GO" id="GO:0071555">
    <property type="term" value="P:cell wall organization"/>
    <property type="evidence" value="ECO:0007669"/>
    <property type="project" value="UniProtKB-KW"/>
</dbReference>
<evidence type="ECO:0000256" key="11">
    <source>
        <dbReference type="RuleBase" id="RU004136"/>
    </source>
</evidence>
<dbReference type="GO" id="GO:0047480">
    <property type="term" value="F:UDP-N-acetylmuramoyl-tripeptide-D-alanyl-D-alanine ligase activity"/>
    <property type="evidence" value="ECO:0007669"/>
    <property type="project" value="UniProtKB-UniRule"/>
</dbReference>
<dbReference type="AlphaFoldDB" id="A0A545TQM3"/>
<evidence type="ECO:0000259" key="14">
    <source>
        <dbReference type="Pfam" id="PF08245"/>
    </source>
</evidence>
<dbReference type="InterPro" id="IPR000713">
    <property type="entry name" value="Mur_ligase_N"/>
</dbReference>
<dbReference type="Proteomes" id="UP000319732">
    <property type="component" value="Unassembled WGS sequence"/>
</dbReference>
<dbReference type="Gene3D" id="3.40.1190.10">
    <property type="entry name" value="Mur-like, catalytic domain"/>
    <property type="match status" value="1"/>
</dbReference>
<dbReference type="InterPro" id="IPR036615">
    <property type="entry name" value="Mur_ligase_C_dom_sf"/>
</dbReference>
<dbReference type="GO" id="GO:0005737">
    <property type="term" value="C:cytoplasm"/>
    <property type="evidence" value="ECO:0007669"/>
    <property type="project" value="UniProtKB-SubCell"/>
</dbReference>
<comment type="similarity">
    <text evidence="10">Belongs to the MurCDEF family. MurF subfamily.</text>
</comment>
<reference evidence="15 16" key="1">
    <citation type="submission" date="2019-06" db="EMBL/GenBank/DDBJ databases">
        <title>Whole genome sequence for Cellvibrionaceae sp. R142.</title>
        <authorList>
            <person name="Wang G."/>
        </authorList>
    </citation>
    <scope>NUCLEOTIDE SEQUENCE [LARGE SCALE GENOMIC DNA]</scope>
    <source>
        <strain evidence="15 16">R142</strain>
    </source>
</reference>
<evidence type="ECO:0000259" key="12">
    <source>
        <dbReference type="Pfam" id="PF01225"/>
    </source>
</evidence>
<dbReference type="InterPro" id="IPR035911">
    <property type="entry name" value="MurE/MurF_N"/>
</dbReference>
<evidence type="ECO:0000313" key="15">
    <source>
        <dbReference type="EMBL" id="TQV79421.1"/>
    </source>
</evidence>
<accession>A0A545TQM3</accession>
<dbReference type="SUPFAM" id="SSF63418">
    <property type="entry name" value="MurE/MurF N-terminal domain"/>
    <property type="match status" value="1"/>
</dbReference>
<dbReference type="SUPFAM" id="SSF53244">
    <property type="entry name" value="MurD-like peptide ligases, peptide-binding domain"/>
    <property type="match status" value="1"/>
</dbReference>
<dbReference type="InterPro" id="IPR004101">
    <property type="entry name" value="Mur_ligase_C"/>
</dbReference>
<dbReference type="PANTHER" id="PTHR43024:SF1">
    <property type="entry name" value="UDP-N-ACETYLMURAMOYL-TRIPEPTIDE--D-ALANYL-D-ALANINE LIGASE"/>
    <property type="match status" value="1"/>
</dbReference>